<organism evidence="5 6">
    <name type="scientific">Larkinella terrae</name>
    <dbReference type="NCBI Taxonomy" id="2025311"/>
    <lineage>
        <taxon>Bacteria</taxon>
        <taxon>Pseudomonadati</taxon>
        <taxon>Bacteroidota</taxon>
        <taxon>Cytophagia</taxon>
        <taxon>Cytophagales</taxon>
        <taxon>Spirosomataceae</taxon>
        <taxon>Larkinella</taxon>
    </lineage>
</organism>
<dbReference type="GO" id="GO:0043565">
    <property type="term" value="F:sequence-specific DNA binding"/>
    <property type="evidence" value="ECO:0007669"/>
    <property type="project" value="InterPro"/>
</dbReference>
<dbReference type="InterPro" id="IPR018060">
    <property type="entry name" value="HTH_AraC"/>
</dbReference>
<reference evidence="5 6" key="1">
    <citation type="journal article" date="2018" name="Antonie Van Leeuwenhoek">
        <title>Larkinella terrae sp. nov., isolated from soil on Jeju Island, South Korea.</title>
        <authorList>
            <person name="Ten L.N."/>
            <person name="Jeon J."/>
            <person name="Park S.J."/>
            <person name="Park S."/>
            <person name="Lee S.Y."/>
            <person name="Kim M.K."/>
            <person name="Jung H.Y."/>
        </authorList>
    </citation>
    <scope>NUCLEOTIDE SEQUENCE [LARGE SCALE GENOMIC DNA]</scope>
    <source>
        <strain evidence="5 6">KCTC 52001</strain>
    </source>
</reference>
<dbReference type="RefSeq" id="WP_154176335.1">
    <property type="nucleotide sequence ID" value="NZ_WJXZ01000009.1"/>
</dbReference>
<dbReference type="OrthoDB" id="635259at2"/>
<keyword evidence="2" id="KW-0238">DNA-binding</keyword>
<evidence type="ECO:0000256" key="2">
    <source>
        <dbReference type="ARBA" id="ARBA00023125"/>
    </source>
</evidence>
<dbReference type="Pfam" id="PF12833">
    <property type="entry name" value="HTH_18"/>
    <property type="match status" value="1"/>
</dbReference>
<dbReference type="PROSITE" id="PS01124">
    <property type="entry name" value="HTH_ARAC_FAMILY_2"/>
    <property type="match status" value="1"/>
</dbReference>
<evidence type="ECO:0000313" key="6">
    <source>
        <dbReference type="Proteomes" id="UP000441754"/>
    </source>
</evidence>
<dbReference type="InterPro" id="IPR050204">
    <property type="entry name" value="AraC_XylS_family_regulators"/>
</dbReference>
<keyword evidence="1" id="KW-0805">Transcription regulation</keyword>
<feature type="domain" description="HTH araC/xylS-type" evidence="4">
    <location>
        <begin position="154"/>
        <end position="252"/>
    </location>
</feature>
<dbReference type="InterPro" id="IPR009057">
    <property type="entry name" value="Homeodomain-like_sf"/>
</dbReference>
<keyword evidence="3" id="KW-0804">Transcription</keyword>
<evidence type="ECO:0000256" key="3">
    <source>
        <dbReference type="ARBA" id="ARBA00023163"/>
    </source>
</evidence>
<keyword evidence="6" id="KW-1185">Reference proteome</keyword>
<dbReference type="SUPFAM" id="SSF46689">
    <property type="entry name" value="Homeodomain-like"/>
    <property type="match status" value="1"/>
</dbReference>
<evidence type="ECO:0000259" key="4">
    <source>
        <dbReference type="PROSITE" id="PS01124"/>
    </source>
</evidence>
<dbReference type="PANTHER" id="PTHR46796">
    <property type="entry name" value="HTH-TYPE TRANSCRIPTIONAL ACTIVATOR RHAS-RELATED"/>
    <property type="match status" value="1"/>
</dbReference>
<protein>
    <submittedName>
        <fullName evidence="5">Helix-turn-helix domain-containing protein</fullName>
    </submittedName>
</protein>
<evidence type="ECO:0000256" key="1">
    <source>
        <dbReference type="ARBA" id="ARBA00023015"/>
    </source>
</evidence>
<evidence type="ECO:0000313" key="5">
    <source>
        <dbReference type="EMBL" id="MRS62978.1"/>
    </source>
</evidence>
<sequence>MNLARYLPTDCLKPFVKEFLIVESIAETGNRVLPDTSIVLAFRFKGTVVESGETNSNLPVSVITGLRKSSRVLNYSANSSTLLVLFREGGAAAFFREPLHELFSQSRPLDELIQPQKLEEVEDRLAGAKTNPQRIAIIEQFLISKRLRSGPEPLLAQAVMSIKIAHGKTGIKSLAESLSISQDAFEKRFRKAVGTSPKQFAELVRFRYLITAQSADRSLTDLAYEAGYFDQAHFIKDFRTFTGQAPQDFFKSALFW</sequence>
<dbReference type="Pfam" id="PF20240">
    <property type="entry name" value="DUF6597"/>
    <property type="match status" value="1"/>
</dbReference>
<dbReference type="Gene3D" id="1.10.10.60">
    <property type="entry name" value="Homeodomain-like"/>
    <property type="match status" value="1"/>
</dbReference>
<accession>A0A7K0ENF1</accession>
<dbReference type="PANTHER" id="PTHR46796:SF13">
    <property type="entry name" value="HTH-TYPE TRANSCRIPTIONAL ACTIVATOR RHAS"/>
    <property type="match status" value="1"/>
</dbReference>
<dbReference type="EMBL" id="WJXZ01000009">
    <property type="protein sequence ID" value="MRS62978.1"/>
    <property type="molecule type" value="Genomic_DNA"/>
</dbReference>
<dbReference type="SMART" id="SM00342">
    <property type="entry name" value="HTH_ARAC"/>
    <property type="match status" value="1"/>
</dbReference>
<gene>
    <name evidence="5" type="ORF">GJJ30_16890</name>
</gene>
<dbReference type="InterPro" id="IPR046532">
    <property type="entry name" value="DUF6597"/>
</dbReference>
<dbReference type="Proteomes" id="UP000441754">
    <property type="component" value="Unassembled WGS sequence"/>
</dbReference>
<dbReference type="AlphaFoldDB" id="A0A7K0ENF1"/>
<comment type="caution">
    <text evidence="5">The sequence shown here is derived from an EMBL/GenBank/DDBJ whole genome shotgun (WGS) entry which is preliminary data.</text>
</comment>
<proteinExistence type="predicted"/>
<name>A0A7K0ENF1_9BACT</name>
<dbReference type="GO" id="GO:0003700">
    <property type="term" value="F:DNA-binding transcription factor activity"/>
    <property type="evidence" value="ECO:0007669"/>
    <property type="project" value="InterPro"/>
</dbReference>